<accession>A0A377LX22</accession>
<sequence length="54" mass="6107">MSAVDILSVTEVEVRDALPRRCACHFGLFIHGMYFTDVRRLRKSPPPLMKCVSG</sequence>
<proteinExistence type="predicted"/>
<gene>
    <name evidence="1" type="ORF">NCTC10005_03361</name>
</gene>
<evidence type="ECO:0000313" key="2">
    <source>
        <dbReference type="Proteomes" id="UP000255106"/>
    </source>
</evidence>
<dbReference type="EMBL" id="UGJB01000004">
    <property type="protein sequence ID" value="STQ10612.1"/>
    <property type="molecule type" value="Genomic_DNA"/>
</dbReference>
<evidence type="ECO:0000313" key="1">
    <source>
        <dbReference type="EMBL" id="STQ10612.1"/>
    </source>
</evidence>
<dbReference type="Proteomes" id="UP000255106">
    <property type="component" value="Unassembled WGS sequence"/>
</dbReference>
<reference evidence="1 2" key="1">
    <citation type="submission" date="2018-06" db="EMBL/GenBank/DDBJ databases">
        <authorList>
            <consortium name="Pathogen Informatics"/>
            <person name="Doyle S."/>
        </authorList>
    </citation>
    <scope>NUCLEOTIDE SEQUENCE [LARGE SCALE GENOMIC DNA]</scope>
    <source>
        <strain evidence="1 2">NCTC10005</strain>
    </source>
</reference>
<name>A0A377LX22_ENTCL</name>
<protein>
    <submittedName>
        <fullName evidence="1">Uncharacterized protein</fullName>
    </submittedName>
</protein>
<dbReference type="AlphaFoldDB" id="A0A377LX22"/>
<organism evidence="1 2">
    <name type="scientific">Enterobacter cloacae</name>
    <dbReference type="NCBI Taxonomy" id="550"/>
    <lineage>
        <taxon>Bacteria</taxon>
        <taxon>Pseudomonadati</taxon>
        <taxon>Pseudomonadota</taxon>
        <taxon>Gammaproteobacteria</taxon>
        <taxon>Enterobacterales</taxon>
        <taxon>Enterobacteriaceae</taxon>
        <taxon>Enterobacter</taxon>
        <taxon>Enterobacter cloacae complex</taxon>
    </lineage>
</organism>